<evidence type="ECO:0000313" key="2">
    <source>
        <dbReference type="EMBL" id="MCZ6162559.1"/>
    </source>
</evidence>
<sequence>MKNIIETILCILSGCIGAFTGLLSPFIFAYFVDNYLGHSVVREYSFNLDTIDYKSNPILSPYVYTNSKKGFSDLLFVVGFDTGNIVSTDPKKDINMLYSISIKDYETKQIIYEFQDIYLEIHLPGSKYSNISKNIYFNNLSLEDKKYIFEMKYYQVGDSATIYHYNAVMKPYDCNIEYKLFNTLMSV</sequence>
<keyword evidence="1" id="KW-0472">Membrane</keyword>
<reference evidence="2" key="2">
    <citation type="submission" date="2022-12" db="EMBL/GenBank/DDBJ databases">
        <title>Species Delineation and Comparative Genomics within the Campylobacter ureolyticus Complex.</title>
        <authorList>
            <person name="Maki J."/>
            <person name="Howard M."/>
            <person name="Connelly S."/>
            <person name="Hardy D.J."/>
            <person name="Cameron A."/>
        </authorList>
    </citation>
    <scope>NUCLEOTIDE SEQUENCE</scope>
    <source>
        <strain evidence="2">URMC_786</strain>
    </source>
</reference>
<dbReference type="AlphaFoldDB" id="A0A381EFB9"/>
<evidence type="ECO:0000313" key="4">
    <source>
        <dbReference type="Proteomes" id="UP000509722"/>
    </source>
</evidence>
<protein>
    <submittedName>
        <fullName evidence="2">Uncharacterized protein</fullName>
    </submittedName>
</protein>
<keyword evidence="1" id="KW-1133">Transmembrane helix</keyword>
<dbReference type="EMBL" id="CP053832">
    <property type="protein sequence ID" value="QKF85076.1"/>
    <property type="molecule type" value="Genomic_DNA"/>
</dbReference>
<dbReference type="Proteomes" id="UP001075461">
    <property type="component" value="Unassembled WGS sequence"/>
</dbReference>
<dbReference type="GeneID" id="77176557"/>
<dbReference type="RefSeq" id="WP_115651879.1">
    <property type="nucleotide sequence ID" value="NZ_CP053832.1"/>
</dbReference>
<name>A0A381EFB9_9BACT</name>
<organism evidence="2 5">
    <name type="scientific">Campylobacter ureolyticus</name>
    <dbReference type="NCBI Taxonomy" id="827"/>
    <lineage>
        <taxon>Bacteria</taxon>
        <taxon>Pseudomonadati</taxon>
        <taxon>Campylobacterota</taxon>
        <taxon>Epsilonproteobacteria</taxon>
        <taxon>Campylobacterales</taxon>
        <taxon>Campylobacteraceae</taxon>
        <taxon>Campylobacter</taxon>
    </lineage>
</organism>
<dbReference type="Proteomes" id="UP000509722">
    <property type="component" value="Chromosome"/>
</dbReference>
<proteinExistence type="predicted"/>
<keyword evidence="1" id="KW-0812">Transmembrane</keyword>
<evidence type="ECO:0000313" key="5">
    <source>
        <dbReference type="Proteomes" id="UP001075461"/>
    </source>
</evidence>
<gene>
    <name evidence="3" type="ORF">CURT_1648</name>
    <name evidence="2" type="ORF">O6B92_09525</name>
</gene>
<reference evidence="3 4" key="1">
    <citation type="submission" date="2020-05" db="EMBL/GenBank/DDBJ databases">
        <title>Complete genome sequencing of Campylobacter and Arcobacter type strains.</title>
        <authorList>
            <person name="Miller W.G."/>
            <person name="Yee E."/>
        </authorList>
    </citation>
    <scope>NUCLEOTIDE SEQUENCE [LARGE SCALE GENOMIC DNA]</scope>
    <source>
        <strain evidence="3 4">LMG 6451</strain>
    </source>
</reference>
<evidence type="ECO:0000313" key="3">
    <source>
        <dbReference type="EMBL" id="QKF85076.1"/>
    </source>
</evidence>
<feature type="transmembrane region" description="Helical" evidence="1">
    <location>
        <begin position="7"/>
        <end position="32"/>
    </location>
</feature>
<accession>A0A381EFB9</accession>
<dbReference type="EMBL" id="JAPXGP010000018">
    <property type="protein sequence ID" value="MCZ6162559.1"/>
    <property type="molecule type" value="Genomic_DNA"/>
</dbReference>
<evidence type="ECO:0000256" key="1">
    <source>
        <dbReference type="SAM" id="Phobius"/>
    </source>
</evidence>